<name>A0A383B2T1_9ZZZZ</name>
<dbReference type="Pfam" id="PF02538">
    <property type="entry name" value="Hydantoinase_B"/>
    <property type="match status" value="1"/>
</dbReference>
<gene>
    <name evidence="2" type="ORF">METZ01_LOCUS467136</name>
</gene>
<evidence type="ECO:0000259" key="1">
    <source>
        <dbReference type="Pfam" id="PF02538"/>
    </source>
</evidence>
<protein>
    <recommendedName>
        <fullName evidence="1">Hydantoinase B/oxoprolinase domain-containing protein</fullName>
    </recommendedName>
</protein>
<proteinExistence type="predicted"/>
<accession>A0A383B2T1</accession>
<feature type="domain" description="Hydantoinase B/oxoprolinase" evidence="1">
    <location>
        <begin position="1"/>
        <end position="42"/>
    </location>
</feature>
<dbReference type="EMBL" id="UINC01197014">
    <property type="protein sequence ID" value="SVE14282.1"/>
    <property type="molecule type" value="Genomic_DNA"/>
</dbReference>
<feature type="non-terminal residue" evidence="2">
    <location>
        <position position="43"/>
    </location>
</feature>
<evidence type="ECO:0000313" key="2">
    <source>
        <dbReference type="EMBL" id="SVE14282.1"/>
    </source>
</evidence>
<organism evidence="2">
    <name type="scientific">marine metagenome</name>
    <dbReference type="NCBI Taxonomy" id="408172"/>
    <lineage>
        <taxon>unclassified sequences</taxon>
        <taxon>metagenomes</taxon>
        <taxon>ecological metagenomes</taxon>
    </lineage>
</organism>
<sequence length="43" mass="4862">MYVALMRSAYSTNIKERKDHSTAIFDIEGRVIVQGESLPLHLA</sequence>
<dbReference type="AlphaFoldDB" id="A0A383B2T1"/>
<dbReference type="GO" id="GO:0003824">
    <property type="term" value="F:catalytic activity"/>
    <property type="evidence" value="ECO:0007669"/>
    <property type="project" value="InterPro"/>
</dbReference>
<dbReference type="InterPro" id="IPR003692">
    <property type="entry name" value="Hydantoinase_B"/>
</dbReference>
<reference evidence="2" key="1">
    <citation type="submission" date="2018-05" db="EMBL/GenBank/DDBJ databases">
        <authorList>
            <person name="Lanie J.A."/>
            <person name="Ng W.-L."/>
            <person name="Kazmierczak K.M."/>
            <person name="Andrzejewski T.M."/>
            <person name="Davidsen T.M."/>
            <person name="Wayne K.J."/>
            <person name="Tettelin H."/>
            <person name="Glass J.I."/>
            <person name="Rusch D."/>
            <person name="Podicherti R."/>
            <person name="Tsui H.-C.T."/>
            <person name="Winkler M.E."/>
        </authorList>
    </citation>
    <scope>NUCLEOTIDE SEQUENCE</scope>
</reference>